<dbReference type="AlphaFoldDB" id="A0A934Q624"/>
<evidence type="ECO:0000313" key="7">
    <source>
        <dbReference type="EMBL" id="MBK0417537.1"/>
    </source>
</evidence>
<protein>
    <submittedName>
        <fullName evidence="7">Carbohydrate kinase</fullName>
    </submittedName>
</protein>
<keyword evidence="4 7" id="KW-0418">Kinase</keyword>
<dbReference type="InterPro" id="IPR029056">
    <property type="entry name" value="Ribokinase-like"/>
</dbReference>
<evidence type="ECO:0000256" key="4">
    <source>
        <dbReference type="ARBA" id="ARBA00022777"/>
    </source>
</evidence>
<evidence type="ECO:0000313" key="8">
    <source>
        <dbReference type="Proteomes" id="UP000608530"/>
    </source>
</evidence>
<evidence type="ECO:0000256" key="2">
    <source>
        <dbReference type="ARBA" id="ARBA00022679"/>
    </source>
</evidence>
<feature type="domain" description="Carbohydrate kinase PfkB" evidence="6">
    <location>
        <begin position="9"/>
        <end position="274"/>
    </location>
</feature>
<dbReference type="InterPro" id="IPR002139">
    <property type="entry name" value="Ribo/fructo_kinase"/>
</dbReference>
<accession>A0A934Q624</accession>
<dbReference type="PANTHER" id="PTHR43085">
    <property type="entry name" value="HEXOKINASE FAMILY MEMBER"/>
    <property type="match status" value="1"/>
</dbReference>
<dbReference type="InterPro" id="IPR011611">
    <property type="entry name" value="PfkB_dom"/>
</dbReference>
<comment type="caution">
    <text evidence="7">The sequence shown here is derived from an EMBL/GenBank/DDBJ whole genome shotgun (WGS) entry which is preliminary data.</text>
</comment>
<keyword evidence="3" id="KW-0547">Nucleotide-binding</keyword>
<dbReference type="PRINTS" id="PR00990">
    <property type="entry name" value="RIBOKINASE"/>
</dbReference>
<dbReference type="GO" id="GO:0016301">
    <property type="term" value="F:kinase activity"/>
    <property type="evidence" value="ECO:0007669"/>
    <property type="project" value="UniProtKB-KW"/>
</dbReference>
<dbReference type="CDD" id="cd01167">
    <property type="entry name" value="bac_FRK"/>
    <property type="match status" value="1"/>
</dbReference>
<dbReference type="Pfam" id="PF00294">
    <property type="entry name" value="PfkB"/>
    <property type="match status" value="1"/>
</dbReference>
<evidence type="ECO:0000256" key="5">
    <source>
        <dbReference type="ARBA" id="ARBA00022840"/>
    </source>
</evidence>
<dbReference type="InterPro" id="IPR050306">
    <property type="entry name" value="PfkB_Carbo_kinase"/>
</dbReference>
<evidence type="ECO:0000256" key="1">
    <source>
        <dbReference type="ARBA" id="ARBA00010688"/>
    </source>
</evidence>
<dbReference type="Gene3D" id="3.40.1190.20">
    <property type="match status" value="1"/>
</dbReference>
<keyword evidence="8" id="KW-1185">Reference proteome</keyword>
<dbReference type="EMBL" id="JAEHOH010000001">
    <property type="protein sequence ID" value="MBK0417537.1"/>
    <property type="molecule type" value="Genomic_DNA"/>
</dbReference>
<comment type="similarity">
    <text evidence="1">Belongs to the carbohydrate kinase PfkB family.</text>
</comment>
<evidence type="ECO:0000256" key="3">
    <source>
        <dbReference type="ARBA" id="ARBA00022741"/>
    </source>
</evidence>
<organism evidence="7 8">
    <name type="scientific">Leucobacter chromiisoli</name>
    <dbReference type="NCBI Taxonomy" id="2796471"/>
    <lineage>
        <taxon>Bacteria</taxon>
        <taxon>Bacillati</taxon>
        <taxon>Actinomycetota</taxon>
        <taxon>Actinomycetes</taxon>
        <taxon>Micrococcales</taxon>
        <taxon>Microbacteriaceae</taxon>
        <taxon>Leucobacter</taxon>
    </lineage>
</organism>
<evidence type="ECO:0000259" key="6">
    <source>
        <dbReference type="Pfam" id="PF00294"/>
    </source>
</evidence>
<gene>
    <name evidence="7" type="ORF">JD276_00590</name>
</gene>
<name>A0A934Q624_9MICO</name>
<dbReference type="GO" id="GO:0005524">
    <property type="term" value="F:ATP binding"/>
    <property type="evidence" value="ECO:0007669"/>
    <property type="project" value="UniProtKB-KW"/>
</dbReference>
<keyword evidence="5" id="KW-0067">ATP-binding</keyword>
<sequence>MDIMTSDGETREFIGGSPANAAVGVARLGHSARLLTRLGRDPRGERIAAHLEGEAVELLPESWREEPTSTAQAIIAADGSATYHFDISWEVPSVAVDDVDLVHAGSIALFLEPGGSDVLRLLREFAPRAIVTVDPNIRPSLLPDHAVALRRFEDAAAVADLVKLSDEDAEWLYPGTTPEAAAERIRALGPAIVVVTLGAEGALALNAAGRARIPAHPVDVVDTISAGDSVMASLISSLLERGVELSQAELATVLDRAARAAAIAVSVAGANPPLRAQLEDPTPLR</sequence>
<dbReference type="PANTHER" id="PTHR43085:SF1">
    <property type="entry name" value="PSEUDOURIDINE KINASE-RELATED"/>
    <property type="match status" value="1"/>
</dbReference>
<keyword evidence="2" id="KW-0808">Transferase</keyword>
<reference evidence="7" key="1">
    <citation type="submission" date="2020-12" db="EMBL/GenBank/DDBJ databases">
        <title>Leucobacter sp. CAS1, isolated from Chromium sludge.</title>
        <authorList>
            <person name="Xu Z."/>
        </authorList>
    </citation>
    <scope>NUCLEOTIDE SEQUENCE</scope>
    <source>
        <strain evidence="7">CSA1</strain>
    </source>
</reference>
<dbReference type="SUPFAM" id="SSF53613">
    <property type="entry name" value="Ribokinase-like"/>
    <property type="match status" value="1"/>
</dbReference>
<proteinExistence type="inferred from homology"/>
<dbReference type="Proteomes" id="UP000608530">
    <property type="component" value="Unassembled WGS sequence"/>
</dbReference>